<reference evidence="3 4" key="1">
    <citation type="journal article" date="2013" name="Genome Announc.">
        <title>Whole-Genome Sequence of the Clinical Strain Corynebacterium argentoratense DSM 44202, Isolated from a Human Throat Specimen.</title>
        <authorList>
            <person name="Bomholt C."/>
            <person name="Glaub A."/>
            <person name="Gravermann K."/>
            <person name="Albersmeier A."/>
            <person name="Brinkrolf K."/>
            <person name="Ruckert C."/>
            <person name="Tauch A."/>
        </authorList>
    </citation>
    <scope>NUCLEOTIDE SEQUENCE [LARGE SCALE GENOMIC DNA]</scope>
    <source>
        <strain evidence="3">DSM 44202</strain>
    </source>
</reference>
<dbReference type="RefSeq" id="WP_020976069.1">
    <property type="nucleotide sequence ID" value="NC_022198.1"/>
</dbReference>
<sequence length="886" mass="96671">MRIHSLSFDNLRGVEHFQLSNIPDTGVVIVSGSNEAGKSTILDALDMVLTQKHTTGKAQYKLMRPVGRDVPTTITLDATIGPHHINVTKTYFKQKRCELRILTPTVENLTGGEAEQRLEDILAEHIDPTLLSALFVRQGTIDERINAAGIPSLSAALSAAGAANDLDNGNPTEVTGDNTALMDAVAKEYGRYFSEKTAKPTGEYKQAEADLAAAEQRYAQAQIDVDSVKNYVDRVGEAEAIRDDAAQRIPGVREELEQARADLAEAQEATKHAHAATEKKNSAQIVLEAAEQRLDQRTALKTRVAALSKHVETLLQQQPELEQAHQEEQQRAAELHERVTQAQQLRDTAAAAVRDAKQQLTRASQLRDWAHHTQLLDQVAGINDQIVELENMLPSNPISAELVQKITEAERDTREARIRASAVAAKITTQAVGEGAPTEILLDGEPTPVGETHTLTHATTVRIADVDIHITPGLGNEDVFADLTRCEQQLTALLDDVAASSAEEALSRAQAERQLAEEITSLTRERTAIIGTRDVDDMRRHTQRIEQLLGDFDPITVDEAEQALVKASAAHEEAEEHHTQADSDARVHESRVMALRTPAETALNIHRSNLEAAQATLAEAADELATAELEHTQEQLDAAHAQALSNFEQATAAEQQALDALAQADPELRRSLYEGAQAQLDSLRERIDDARTTIATCTGYIEQAQGAAERLENSHAEVDNARRHHASIQRRAEAAKRLRDVLIGHRDAARAAYAKPFADKLNDLARAIFGPDQRFDLDAELGIDSRVNIGSDGSALTSVPVGQLSGGAQEQLGMLQRFAVSELAGCNLPVIIDDALGHTDTHRLSRMATVLSRAGRQQQIIVLTSTPARFEKVVGKKEYSVTDLQM</sequence>
<feature type="coiled-coil region" evidence="1">
    <location>
        <begin position="673"/>
        <end position="738"/>
    </location>
</feature>
<evidence type="ECO:0000259" key="2">
    <source>
        <dbReference type="Pfam" id="PF13476"/>
    </source>
</evidence>
<dbReference type="Gene3D" id="3.40.50.300">
    <property type="entry name" value="P-loop containing nucleotide triphosphate hydrolases"/>
    <property type="match status" value="2"/>
</dbReference>
<accession>U3GXT4</accession>
<dbReference type="PANTHER" id="PTHR41259:SF1">
    <property type="entry name" value="DOUBLE-STRAND BREAK REPAIR RAD50 ATPASE, PUTATIVE-RELATED"/>
    <property type="match status" value="1"/>
</dbReference>
<keyword evidence="1" id="KW-0175">Coiled coil</keyword>
<dbReference type="GeneID" id="78249576"/>
<dbReference type="PANTHER" id="PTHR41259">
    <property type="entry name" value="DOUBLE-STRAND BREAK REPAIR RAD50 ATPASE, PUTATIVE-RELATED"/>
    <property type="match status" value="1"/>
</dbReference>
<dbReference type="GO" id="GO:0016887">
    <property type="term" value="F:ATP hydrolysis activity"/>
    <property type="evidence" value="ECO:0007669"/>
    <property type="project" value="InterPro"/>
</dbReference>
<evidence type="ECO:0000256" key="1">
    <source>
        <dbReference type="SAM" id="Coils"/>
    </source>
</evidence>
<dbReference type="EMBL" id="CP006365">
    <property type="protein sequence ID" value="AGU14916.1"/>
    <property type="molecule type" value="Genomic_DNA"/>
</dbReference>
<dbReference type="InterPro" id="IPR027417">
    <property type="entry name" value="P-loop_NTPase"/>
</dbReference>
<dbReference type="KEGG" id="caz:CARG_03840"/>
<dbReference type="eggNOG" id="COG0419">
    <property type="taxonomic scope" value="Bacteria"/>
</dbReference>
<feature type="coiled-coil region" evidence="1">
    <location>
        <begin position="204"/>
        <end position="345"/>
    </location>
</feature>
<name>U3GXT4_9CORY</name>
<feature type="domain" description="Rad50/SbcC-type AAA" evidence="2">
    <location>
        <begin position="6"/>
        <end position="56"/>
    </location>
</feature>
<keyword evidence="4" id="KW-1185">Reference proteome</keyword>
<feature type="coiled-coil region" evidence="1">
    <location>
        <begin position="603"/>
        <end position="637"/>
    </location>
</feature>
<dbReference type="Pfam" id="PF13476">
    <property type="entry name" value="AAA_23"/>
    <property type="match status" value="1"/>
</dbReference>
<protein>
    <recommendedName>
        <fullName evidence="2">Rad50/SbcC-type AAA domain-containing protein</fullName>
    </recommendedName>
</protein>
<dbReference type="PATRIC" id="fig|1348662.3.peg.756"/>
<evidence type="ECO:0000313" key="3">
    <source>
        <dbReference type="EMBL" id="AGU14916.1"/>
    </source>
</evidence>
<dbReference type="SUPFAM" id="SSF52540">
    <property type="entry name" value="P-loop containing nucleoside triphosphate hydrolases"/>
    <property type="match status" value="1"/>
</dbReference>
<dbReference type="AlphaFoldDB" id="U3GXT4"/>
<evidence type="ECO:0000313" key="4">
    <source>
        <dbReference type="Proteomes" id="UP000016943"/>
    </source>
</evidence>
<dbReference type="Proteomes" id="UP000016943">
    <property type="component" value="Chromosome"/>
</dbReference>
<dbReference type="STRING" id="1348662.CARG_03840"/>
<organism evidence="3 4">
    <name type="scientific">Corynebacterium argentoratense DSM 44202</name>
    <dbReference type="NCBI Taxonomy" id="1348662"/>
    <lineage>
        <taxon>Bacteria</taxon>
        <taxon>Bacillati</taxon>
        <taxon>Actinomycetota</taxon>
        <taxon>Actinomycetes</taxon>
        <taxon>Mycobacteriales</taxon>
        <taxon>Corynebacteriaceae</taxon>
        <taxon>Corynebacterium</taxon>
    </lineage>
</organism>
<proteinExistence type="predicted"/>
<dbReference type="HOGENOM" id="CLU_015046_1_0_11"/>
<dbReference type="OrthoDB" id="3177877at2"/>
<dbReference type="InterPro" id="IPR038729">
    <property type="entry name" value="Rad50/SbcC_AAA"/>
</dbReference>
<dbReference type="GO" id="GO:0006302">
    <property type="term" value="P:double-strand break repair"/>
    <property type="evidence" value="ECO:0007669"/>
    <property type="project" value="InterPro"/>
</dbReference>
<gene>
    <name evidence="3" type="ORF">CARG_03840</name>
</gene>